<evidence type="ECO:0000313" key="16">
    <source>
        <dbReference type="EMBL" id="GHC71256.1"/>
    </source>
</evidence>
<dbReference type="PIRSF" id="PIRSF006337">
    <property type="entry name" value="Trehalose_TreZ"/>
    <property type="match status" value="1"/>
</dbReference>
<dbReference type="Pfam" id="PF11941">
    <property type="entry name" value="DUF3459"/>
    <property type="match status" value="1"/>
</dbReference>
<comment type="caution">
    <text evidence="16">The sequence shown here is derived from an EMBL/GenBank/DDBJ whole genome shotgun (WGS) entry which is preliminary data.</text>
</comment>
<dbReference type="Proteomes" id="UP000626210">
    <property type="component" value="Unassembled WGS sequence"/>
</dbReference>
<dbReference type="InterPro" id="IPR013783">
    <property type="entry name" value="Ig-like_fold"/>
</dbReference>
<evidence type="ECO:0000256" key="11">
    <source>
        <dbReference type="ARBA" id="ARBA00033284"/>
    </source>
</evidence>
<gene>
    <name evidence="16" type="ORF">GCM10007320_06110</name>
</gene>
<evidence type="ECO:0000256" key="3">
    <source>
        <dbReference type="ARBA" id="ARBA00008061"/>
    </source>
</evidence>
<dbReference type="CDD" id="cd02853">
    <property type="entry name" value="E_set_MTHase_like_N"/>
    <property type="match status" value="1"/>
</dbReference>
<dbReference type="RefSeq" id="WP_189685558.1">
    <property type="nucleotide sequence ID" value="NZ_BMYK01000002.1"/>
</dbReference>
<dbReference type="InterPro" id="IPR012768">
    <property type="entry name" value="Trehalose_TreZ"/>
</dbReference>
<dbReference type="InterPro" id="IPR017853">
    <property type="entry name" value="GH"/>
</dbReference>
<evidence type="ECO:0000256" key="9">
    <source>
        <dbReference type="ARBA" id="ARBA00023295"/>
    </source>
</evidence>
<accession>A0ABQ3FWD8</accession>
<evidence type="ECO:0000256" key="7">
    <source>
        <dbReference type="ARBA" id="ARBA00022801"/>
    </source>
</evidence>
<dbReference type="Gene3D" id="1.10.10.760">
    <property type="entry name" value="E-set domains of sugar-utilizing enzymes"/>
    <property type="match status" value="1"/>
</dbReference>
<keyword evidence="8" id="KW-0119">Carbohydrate metabolism</keyword>
<keyword evidence="7 14" id="KW-0378">Hydrolase</keyword>
<dbReference type="Gene3D" id="2.60.40.10">
    <property type="entry name" value="Immunoglobulins"/>
    <property type="match status" value="1"/>
</dbReference>
<evidence type="ECO:0000256" key="12">
    <source>
        <dbReference type="ARBA" id="ARBA00034013"/>
    </source>
</evidence>
<keyword evidence="17" id="KW-1185">Reference proteome</keyword>
<dbReference type="SMART" id="SM00642">
    <property type="entry name" value="Aamy"/>
    <property type="match status" value="1"/>
</dbReference>
<dbReference type="EMBL" id="BMYK01000002">
    <property type="protein sequence ID" value="GHC71256.1"/>
    <property type="molecule type" value="Genomic_DNA"/>
</dbReference>
<proteinExistence type="inferred from homology"/>
<evidence type="ECO:0000256" key="4">
    <source>
        <dbReference type="ARBA" id="ARBA00012268"/>
    </source>
</evidence>
<name>A0ABQ3FWD8_9BURK</name>
<evidence type="ECO:0000313" key="17">
    <source>
        <dbReference type="Proteomes" id="UP000626210"/>
    </source>
</evidence>
<dbReference type="InterPro" id="IPR006047">
    <property type="entry name" value="GH13_cat_dom"/>
</dbReference>
<comment type="catalytic activity">
    <reaction evidence="12 14">
        <text>hydrolysis of (1-&gt;4)-alpha-D-glucosidic linkage in 4-alpha-D-[(1-&gt;4)-alpha-D-glucanosyl]n trehalose to yield trehalose and (1-&gt;4)-alpha-D-glucan.</text>
        <dbReference type="EC" id="3.2.1.141"/>
    </reaction>
</comment>
<dbReference type="NCBIfam" id="TIGR02402">
    <property type="entry name" value="trehalose_TreZ"/>
    <property type="match status" value="1"/>
</dbReference>
<reference evidence="17" key="1">
    <citation type="journal article" date="2019" name="Int. J. Syst. Evol. Microbiol.">
        <title>The Global Catalogue of Microorganisms (GCM) 10K type strain sequencing project: providing services to taxonomists for standard genome sequencing and annotation.</title>
        <authorList>
            <consortium name="The Broad Institute Genomics Platform"/>
            <consortium name="The Broad Institute Genome Sequencing Center for Infectious Disease"/>
            <person name="Wu L."/>
            <person name="Ma J."/>
        </authorList>
    </citation>
    <scope>NUCLEOTIDE SEQUENCE [LARGE SCALE GENOMIC DNA]</scope>
    <source>
        <strain evidence="17">KCTC 23314</strain>
    </source>
</reference>
<evidence type="ECO:0000256" key="5">
    <source>
        <dbReference type="ARBA" id="ARBA00015938"/>
    </source>
</evidence>
<comment type="pathway">
    <text evidence="2 14">Glycan biosynthesis; trehalose biosynthesis.</text>
</comment>
<dbReference type="Gene3D" id="2.60.40.1180">
    <property type="entry name" value="Golgi alpha-mannosidase II"/>
    <property type="match status" value="1"/>
</dbReference>
<dbReference type="InterPro" id="IPR022567">
    <property type="entry name" value="DUF3459"/>
</dbReference>
<comment type="similarity">
    <text evidence="3 14">Belongs to the glycosyl hydrolase 13 family.</text>
</comment>
<dbReference type="CDD" id="cd11325">
    <property type="entry name" value="AmyAc_GTHase"/>
    <property type="match status" value="1"/>
</dbReference>
<organism evidence="16 17">
    <name type="scientific">Pseudorhodoferax aquiterrae</name>
    <dbReference type="NCBI Taxonomy" id="747304"/>
    <lineage>
        <taxon>Bacteria</taxon>
        <taxon>Pseudomonadati</taxon>
        <taxon>Pseudomonadota</taxon>
        <taxon>Betaproteobacteria</taxon>
        <taxon>Burkholderiales</taxon>
        <taxon>Comamonadaceae</taxon>
    </lineage>
</organism>
<keyword evidence="6" id="KW-0963">Cytoplasm</keyword>
<dbReference type="PANTHER" id="PTHR43651">
    <property type="entry name" value="1,4-ALPHA-GLUCAN-BRANCHING ENZYME"/>
    <property type="match status" value="1"/>
</dbReference>
<sequence length="587" mass="63684">MDFGAQVLAAGGVRFRVWAPGARQAEVLLEPGGAHAMQALADGWHEAVVPAAGAGTRYRYRFDGGMPVPDPASRSNPDDVHGASAVVDPRAYVWQDAAWRGRPWHEAVIYELHVGAFTPEGTFAAAAERLAELAALGVTAIELMPLADTPGGRNWGYDGVLLFAPESSFGTPDDLRALVDRAHGLGLMVLVDVVYNHFGPDGNYLHGYCPQFFNPAHQTPWGAAINYDGEHNAAVRGFMVANALYWIEEFHADGLRLDAVHQIRDDSALPIVEEIAQAIAQGPGRARQVHLVLENEHNQAQRLRPAGAATAQWNDDVHNAAHVLLTGETDGYYADYAQAPAQLLGRALAEGYIYQGQVSPHLGVARGEPSGQLPPTAFISFLQNHDQVGNRALGERLDRLTDAHRLEALYACVLLAPHIPMLFMGEEFAASTPFLFFCDFGGELAEAVRQGRRAEFQRFAAFADEAARARIPDPNAEATFAASKLRWSERETSPHRERLAFVGRLLALRHAHLVPRLAGAPHGGRSLGADGFVHVVWPLADGARWELQANLQDQPFAAPASAGQRIYSTHAGADLPPWSVRVSLHTP</sequence>
<dbReference type="SUPFAM" id="SSF81296">
    <property type="entry name" value="E set domains"/>
    <property type="match status" value="1"/>
</dbReference>
<dbReference type="SUPFAM" id="SSF51445">
    <property type="entry name" value="(Trans)glycosidases"/>
    <property type="match status" value="1"/>
</dbReference>
<evidence type="ECO:0000256" key="8">
    <source>
        <dbReference type="ARBA" id="ARBA00023277"/>
    </source>
</evidence>
<evidence type="ECO:0000256" key="14">
    <source>
        <dbReference type="PIRNR" id="PIRNR006337"/>
    </source>
</evidence>
<evidence type="ECO:0000256" key="10">
    <source>
        <dbReference type="ARBA" id="ARBA00032057"/>
    </source>
</evidence>
<evidence type="ECO:0000259" key="15">
    <source>
        <dbReference type="SMART" id="SM00642"/>
    </source>
</evidence>
<evidence type="ECO:0000256" key="2">
    <source>
        <dbReference type="ARBA" id="ARBA00005199"/>
    </source>
</evidence>
<keyword evidence="9 14" id="KW-0326">Glycosidase</keyword>
<comment type="subcellular location">
    <subcellularLocation>
        <location evidence="1">Cytoplasm</location>
    </subcellularLocation>
</comment>
<dbReference type="Pfam" id="PF00128">
    <property type="entry name" value="Alpha-amylase"/>
    <property type="match status" value="1"/>
</dbReference>
<dbReference type="Gene3D" id="3.20.20.80">
    <property type="entry name" value="Glycosidases"/>
    <property type="match status" value="1"/>
</dbReference>
<protein>
    <recommendedName>
        <fullName evidence="5 13">Malto-oligosyltrehalose trehalohydrolase</fullName>
        <shortName evidence="14">MTHase</shortName>
        <ecNumber evidence="4 13">3.2.1.141</ecNumber>
    </recommendedName>
    <alternativeName>
        <fullName evidence="11 14">4-alpha-D-((1-&gt;4)-alpha-D-glucano)trehalose trehalohydrolase</fullName>
    </alternativeName>
    <alternativeName>
        <fullName evidence="10 14">Maltooligosyl trehalose trehalohydrolase</fullName>
    </alternativeName>
</protein>
<dbReference type="InterPro" id="IPR004193">
    <property type="entry name" value="Glyco_hydro_13_N"/>
</dbReference>
<dbReference type="InterPro" id="IPR013780">
    <property type="entry name" value="Glyco_hydro_b"/>
</dbReference>
<evidence type="ECO:0000256" key="1">
    <source>
        <dbReference type="ARBA" id="ARBA00004496"/>
    </source>
</evidence>
<feature type="domain" description="Glycosyl hydrolase family 13 catalytic" evidence="15">
    <location>
        <begin position="111"/>
        <end position="470"/>
    </location>
</feature>
<dbReference type="Pfam" id="PF02922">
    <property type="entry name" value="CBM_48"/>
    <property type="match status" value="1"/>
</dbReference>
<dbReference type="PANTHER" id="PTHR43651:SF11">
    <property type="entry name" value="MALTO-OLIGOSYLTREHALOSE TREHALOHYDROLASE"/>
    <property type="match status" value="1"/>
</dbReference>
<dbReference type="EC" id="3.2.1.141" evidence="4 13"/>
<evidence type="ECO:0000256" key="13">
    <source>
        <dbReference type="NCBIfam" id="TIGR02402"/>
    </source>
</evidence>
<dbReference type="InterPro" id="IPR014756">
    <property type="entry name" value="Ig_E-set"/>
</dbReference>
<evidence type="ECO:0000256" key="6">
    <source>
        <dbReference type="ARBA" id="ARBA00022490"/>
    </source>
</evidence>
<dbReference type="InterPro" id="IPR044901">
    <property type="entry name" value="Trehalose_TreZ_E-set_sf"/>
</dbReference>